<comment type="caution">
    <text evidence="1">The sequence shown here is derived from an EMBL/GenBank/DDBJ whole genome shotgun (WGS) entry which is preliminary data.</text>
</comment>
<dbReference type="InterPro" id="IPR036412">
    <property type="entry name" value="HAD-like_sf"/>
</dbReference>
<dbReference type="Pfam" id="PF13419">
    <property type="entry name" value="HAD_2"/>
    <property type="match status" value="1"/>
</dbReference>
<dbReference type="RefSeq" id="WP_127692592.1">
    <property type="nucleotide sequence ID" value="NZ_SACQ01000001.1"/>
</dbReference>
<keyword evidence="2" id="KW-1185">Reference proteome</keyword>
<dbReference type="InterPro" id="IPR006439">
    <property type="entry name" value="HAD-SF_hydro_IA"/>
</dbReference>
<dbReference type="NCBIfam" id="TIGR01549">
    <property type="entry name" value="HAD-SF-IA-v1"/>
    <property type="match status" value="1"/>
</dbReference>
<dbReference type="NCBIfam" id="TIGR01509">
    <property type="entry name" value="HAD-SF-IA-v3"/>
    <property type="match status" value="1"/>
</dbReference>
<name>A0A437QDG1_9GAMM</name>
<accession>A0A437QDG1</accession>
<dbReference type="InterPro" id="IPR041492">
    <property type="entry name" value="HAD_2"/>
</dbReference>
<dbReference type="EMBL" id="SACQ01000001">
    <property type="protein sequence ID" value="RVU32423.1"/>
    <property type="molecule type" value="Genomic_DNA"/>
</dbReference>
<dbReference type="PANTHER" id="PTHR43885:SF1">
    <property type="entry name" value="SUPERFAMILY HYDROLASE, PUTATIVE (AFU_ORTHOLOGUE AFUA_4G13290)-RELATED"/>
    <property type="match status" value="1"/>
</dbReference>
<organism evidence="1 2">
    <name type="scientific">Neptunomonas marina</name>
    <dbReference type="NCBI Taxonomy" id="1815562"/>
    <lineage>
        <taxon>Bacteria</taxon>
        <taxon>Pseudomonadati</taxon>
        <taxon>Pseudomonadota</taxon>
        <taxon>Gammaproteobacteria</taxon>
        <taxon>Oceanospirillales</taxon>
        <taxon>Oceanospirillaceae</taxon>
        <taxon>Neptunomonas</taxon>
    </lineage>
</organism>
<dbReference type="SUPFAM" id="SSF56784">
    <property type="entry name" value="HAD-like"/>
    <property type="match status" value="1"/>
</dbReference>
<dbReference type="SFLD" id="SFLDG01129">
    <property type="entry name" value="C1.5:_HAD__Beta-PGM__Phosphata"/>
    <property type="match status" value="1"/>
</dbReference>
<sequence>MSQPDFLRRCSHWIFDLDGTLTKAVHDFDHIRRELAIPESEDILDYIDGLPSAERIEKSKRLDELEHFYALQAAPAEGLEALFSRLAERDCMFAILTRNTRDFALMSLDSIGIGDLFAPEMVLGRNEAAPKPSPEGIQKILQAWRVGAGDVLMVGDFIHDLNAGRAAECRTIHVDADTSRNWPKVTDYRFRSLHELSLSV</sequence>
<dbReference type="Gene3D" id="1.10.260.80">
    <property type="match status" value="1"/>
</dbReference>
<protein>
    <submittedName>
        <fullName evidence="1">HAD family hydrolase</fullName>
    </submittedName>
</protein>
<evidence type="ECO:0000313" key="1">
    <source>
        <dbReference type="EMBL" id="RVU32423.1"/>
    </source>
</evidence>
<evidence type="ECO:0000313" key="2">
    <source>
        <dbReference type="Proteomes" id="UP000282818"/>
    </source>
</evidence>
<dbReference type="InterPro" id="IPR023214">
    <property type="entry name" value="HAD_sf"/>
</dbReference>
<proteinExistence type="predicted"/>
<dbReference type="PANTHER" id="PTHR43885">
    <property type="entry name" value="HALOACID DEHALOGENASE-LIKE HYDROLASE"/>
    <property type="match status" value="1"/>
</dbReference>
<gene>
    <name evidence="1" type="ORF">EOE65_01895</name>
</gene>
<dbReference type="Gene3D" id="3.40.50.1000">
    <property type="entry name" value="HAD superfamily/HAD-like"/>
    <property type="match status" value="1"/>
</dbReference>
<dbReference type="GO" id="GO:0016787">
    <property type="term" value="F:hydrolase activity"/>
    <property type="evidence" value="ECO:0007669"/>
    <property type="project" value="UniProtKB-KW"/>
</dbReference>
<dbReference type="SFLD" id="SFLDS00003">
    <property type="entry name" value="Haloacid_Dehalogenase"/>
    <property type="match status" value="1"/>
</dbReference>
<dbReference type="AlphaFoldDB" id="A0A437QDG1"/>
<keyword evidence="1" id="KW-0378">Hydrolase</keyword>
<dbReference type="Proteomes" id="UP000282818">
    <property type="component" value="Unassembled WGS sequence"/>
</dbReference>
<reference evidence="1 2" key="1">
    <citation type="submission" date="2019-01" db="EMBL/GenBank/DDBJ databases">
        <authorList>
            <person name="Chen W.-M."/>
        </authorList>
    </citation>
    <scope>NUCLEOTIDE SEQUENCE [LARGE SCALE GENOMIC DNA]</scope>
    <source>
        <strain evidence="1 2">HPM-16</strain>
    </source>
</reference>